<organism evidence="10 11">
    <name type="scientific">Sphingomonas gilva</name>
    <dbReference type="NCBI Taxonomy" id="2305907"/>
    <lineage>
        <taxon>Bacteria</taxon>
        <taxon>Pseudomonadati</taxon>
        <taxon>Pseudomonadota</taxon>
        <taxon>Alphaproteobacteria</taxon>
        <taxon>Sphingomonadales</taxon>
        <taxon>Sphingomonadaceae</taxon>
        <taxon>Sphingomonas</taxon>
    </lineage>
</organism>
<dbReference type="EMBL" id="QWLV01000002">
    <property type="protein sequence ID" value="RHW18086.1"/>
    <property type="molecule type" value="Genomic_DNA"/>
</dbReference>
<keyword evidence="5 8" id="KW-1133">Transmembrane helix</keyword>
<comment type="subcellular location">
    <subcellularLocation>
        <location evidence="2">Cell membrane</location>
    </subcellularLocation>
    <subcellularLocation>
        <location evidence="1">Membrane</location>
        <topology evidence="1">Single-pass membrane protein</topology>
    </subcellularLocation>
</comment>
<dbReference type="OrthoDB" id="7173339at2"/>
<gene>
    <name evidence="10" type="ORF">D1610_06215</name>
</gene>
<dbReference type="GO" id="GO:0005886">
    <property type="term" value="C:plasma membrane"/>
    <property type="evidence" value="ECO:0007669"/>
    <property type="project" value="UniProtKB-SubCell"/>
</dbReference>
<sequence>MALTPQNNEAFLREVDEELRRDQLREFWTKRGILLIAVLAIALAAFGGWLYWQHHKTSQAAAQGERFSAALDDVGAGARDKAAPVFAELAKEGTPGYRAMAKMMQADLALERGELPAAAAIFGEIAADTTLPQPIRDLALIRQTAAQFDTLKPEQVIQRLKPLAVKGNPWLGSAGEMVAIAHLKLNQTREAGAIFQLIAQEEGVPDTLRSRAVQMAGVLGVDAVDQSEDKQAQ</sequence>
<dbReference type="PANTHER" id="PTHR38035">
    <property type="entry name" value="UPF0070 PROTEIN YFGM"/>
    <property type="match status" value="1"/>
</dbReference>
<evidence type="ECO:0000256" key="4">
    <source>
        <dbReference type="ARBA" id="ARBA00022692"/>
    </source>
</evidence>
<evidence type="ECO:0000256" key="3">
    <source>
        <dbReference type="ARBA" id="ARBA00022475"/>
    </source>
</evidence>
<dbReference type="PANTHER" id="PTHR38035:SF1">
    <property type="entry name" value="ANCILLARY SECYEG TRANSLOCON SUBUNIT"/>
    <property type="match status" value="1"/>
</dbReference>
<evidence type="ECO:0000256" key="6">
    <source>
        <dbReference type="ARBA" id="ARBA00023136"/>
    </source>
</evidence>
<dbReference type="GO" id="GO:0044877">
    <property type="term" value="F:protein-containing complex binding"/>
    <property type="evidence" value="ECO:0007669"/>
    <property type="project" value="InterPro"/>
</dbReference>
<protein>
    <recommendedName>
        <fullName evidence="9">Ancillary SecYEG translocon subunit/Cell division coordinator CpoB TPR domain-containing protein</fullName>
    </recommendedName>
</protein>
<keyword evidence="3" id="KW-1003">Cell membrane</keyword>
<keyword evidence="11" id="KW-1185">Reference proteome</keyword>
<evidence type="ECO:0000256" key="2">
    <source>
        <dbReference type="ARBA" id="ARBA00004236"/>
    </source>
</evidence>
<evidence type="ECO:0000256" key="1">
    <source>
        <dbReference type="ARBA" id="ARBA00004167"/>
    </source>
</evidence>
<dbReference type="InterPro" id="IPR018704">
    <property type="entry name" value="SecYEG/CpoB_TPR"/>
</dbReference>
<keyword evidence="6 8" id="KW-0472">Membrane</keyword>
<evidence type="ECO:0000256" key="8">
    <source>
        <dbReference type="SAM" id="Phobius"/>
    </source>
</evidence>
<evidence type="ECO:0000259" key="9">
    <source>
        <dbReference type="Pfam" id="PF09976"/>
    </source>
</evidence>
<evidence type="ECO:0000256" key="7">
    <source>
        <dbReference type="ARBA" id="ARBA00023186"/>
    </source>
</evidence>
<evidence type="ECO:0000256" key="5">
    <source>
        <dbReference type="ARBA" id="ARBA00022989"/>
    </source>
</evidence>
<proteinExistence type="predicted"/>
<dbReference type="RefSeq" id="WP_118863278.1">
    <property type="nucleotide sequence ID" value="NZ_QWLV01000002.1"/>
</dbReference>
<comment type="caution">
    <text evidence="10">The sequence shown here is derived from an EMBL/GenBank/DDBJ whole genome shotgun (WGS) entry which is preliminary data.</text>
</comment>
<keyword evidence="7" id="KW-0143">Chaperone</keyword>
<feature type="transmembrane region" description="Helical" evidence="8">
    <location>
        <begin position="33"/>
        <end position="52"/>
    </location>
</feature>
<evidence type="ECO:0000313" key="10">
    <source>
        <dbReference type="EMBL" id="RHW18086.1"/>
    </source>
</evidence>
<dbReference type="Pfam" id="PF09976">
    <property type="entry name" value="TPR_21"/>
    <property type="match status" value="1"/>
</dbReference>
<evidence type="ECO:0000313" key="11">
    <source>
        <dbReference type="Proteomes" id="UP000266693"/>
    </source>
</evidence>
<dbReference type="InterPro" id="IPR026039">
    <property type="entry name" value="YfgM"/>
</dbReference>
<feature type="domain" description="Ancillary SecYEG translocon subunit/Cell division coordinator CpoB TPR" evidence="9">
    <location>
        <begin position="25"/>
        <end position="196"/>
    </location>
</feature>
<accession>A0A396RQ88</accession>
<name>A0A396RQ88_9SPHN</name>
<dbReference type="Proteomes" id="UP000266693">
    <property type="component" value="Unassembled WGS sequence"/>
</dbReference>
<keyword evidence="4 8" id="KW-0812">Transmembrane</keyword>
<reference evidence="10 11" key="1">
    <citation type="submission" date="2018-08" db="EMBL/GenBank/DDBJ databases">
        <title>The multiple taxonomic identification of Sphingomonas gilva.</title>
        <authorList>
            <person name="Zhu D."/>
            <person name="Zheng S."/>
        </authorList>
    </citation>
    <scope>NUCLEOTIDE SEQUENCE [LARGE SCALE GENOMIC DNA]</scope>
    <source>
        <strain evidence="10 11">ZDH117</strain>
    </source>
</reference>
<dbReference type="AlphaFoldDB" id="A0A396RQ88"/>